<dbReference type="InterPro" id="IPR005119">
    <property type="entry name" value="LysR_subst-bd"/>
</dbReference>
<dbReference type="InterPro" id="IPR036390">
    <property type="entry name" value="WH_DNA-bd_sf"/>
</dbReference>
<dbReference type="InterPro" id="IPR036388">
    <property type="entry name" value="WH-like_DNA-bd_sf"/>
</dbReference>
<evidence type="ECO:0000313" key="8">
    <source>
        <dbReference type="Proteomes" id="UP001235269"/>
    </source>
</evidence>
<name>A0ABU0IBP0_9HYPH</name>
<keyword evidence="8" id="KW-1185">Reference proteome</keyword>
<evidence type="ECO:0000256" key="2">
    <source>
        <dbReference type="ARBA" id="ARBA00023015"/>
    </source>
</evidence>
<evidence type="ECO:0000259" key="6">
    <source>
        <dbReference type="PROSITE" id="PS50931"/>
    </source>
</evidence>
<keyword evidence="3 7" id="KW-0238">DNA-binding</keyword>
<dbReference type="InterPro" id="IPR000847">
    <property type="entry name" value="LysR_HTH_N"/>
</dbReference>
<dbReference type="Proteomes" id="UP001235269">
    <property type="component" value="Unassembled WGS sequence"/>
</dbReference>
<organism evidence="7 8">
    <name type="scientific">Rhizobium paknamense</name>
    <dbReference type="NCBI Taxonomy" id="1206817"/>
    <lineage>
        <taxon>Bacteria</taxon>
        <taxon>Pseudomonadati</taxon>
        <taxon>Pseudomonadota</taxon>
        <taxon>Alphaproteobacteria</taxon>
        <taxon>Hyphomicrobiales</taxon>
        <taxon>Rhizobiaceae</taxon>
        <taxon>Rhizobium/Agrobacterium group</taxon>
        <taxon>Rhizobium</taxon>
    </lineage>
</organism>
<accession>A0ABU0IBP0</accession>
<dbReference type="SUPFAM" id="SSF46785">
    <property type="entry name" value="Winged helix' DNA-binding domain"/>
    <property type="match status" value="1"/>
</dbReference>
<comment type="caution">
    <text evidence="7">The sequence shown here is derived from an EMBL/GenBank/DDBJ whole genome shotgun (WGS) entry which is preliminary data.</text>
</comment>
<reference evidence="7 8" key="1">
    <citation type="submission" date="2023-07" db="EMBL/GenBank/DDBJ databases">
        <title>Genomic Encyclopedia of Type Strains, Phase IV (KMG-IV): sequencing the most valuable type-strain genomes for metagenomic binning, comparative biology and taxonomic classification.</title>
        <authorList>
            <person name="Goeker M."/>
        </authorList>
    </citation>
    <scope>NUCLEOTIDE SEQUENCE [LARGE SCALE GENOMIC DNA]</scope>
    <source>
        <strain evidence="7 8">DSM 100301</strain>
    </source>
</reference>
<dbReference type="PANTHER" id="PTHR30537:SF17">
    <property type="entry name" value="LYSR-FAMILY REGULATORY PROTEIN"/>
    <property type="match status" value="1"/>
</dbReference>
<dbReference type="Gene3D" id="1.10.10.10">
    <property type="entry name" value="Winged helix-like DNA-binding domain superfamily/Winged helix DNA-binding domain"/>
    <property type="match status" value="1"/>
</dbReference>
<keyword evidence="2" id="KW-0805">Transcription regulation</keyword>
<feature type="domain" description="HTH lysR-type" evidence="6">
    <location>
        <begin position="1"/>
        <end position="59"/>
    </location>
</feature>
<dbReference type="Pfam" id="PF00126">
    <property type="entry name" value="HTH_1"/>
    <property type="match status" value="1"/>
</dbReference>
<dbReference type="Pfam" id="PF03466">
    <property type="entry name" value="LysR_substrate"/>
    <property type="match status" value="1"/>
</dbReference>
<gene>
    <name evidence="7" type="ORF">QO005_001981</name>
</gene>
<dbReference type="PROSITE" id="PS50931">
    <property type="entry name" value="HTH_LYSR"/>
    <property type="match status" value="1"/>
</dbReference>
<dbReference type="Gene3D" id="3.40.190.290">
    <property type="match status" value="1"/>
</dbReference>
<keyword evidence="4" id="KW-0804">Transcription</keyword>
<sequence>MDQLSAMRVFVRVVETGNFSRAATSLKMPKTTVTTLVQGLESHLQTKLLNRTTRRVVVTTDGALYYERASRILAELAELDGSLSSSQALPSGKVRVAMSGGFADRIVIPNLCDFHSRYPQIQLDFELSDRVIDYVAENVDCALRGGTLNDQSLVARKVADFRLKTYASPGYLQRAGIPKHPRDLEHGHNCIGYMKAYEGRIFPMEFRKGEDAITLQPPYVISVNEFRSYMRAAAAGIGIIQTSAFMAKPELDNGELVEILPDWSRDPIPLYVVYPQTRHLSNKVRVFVDWLAERVRQIDSPSPPAEKGKAKTAREPAAALS</sequence>
<dbReference type="PANTHER" id="PTHR30537">
    <property type="entry name" value="HTH-TYPE TRANSCRIPTIONAL REGULATOR"/>
    <property type="match status" value="1"/>
</dbReference>
<dbReference type="CDD" id="cd08472">
    <property type="entry name" value="PBP2_CrgA_like_3"/>
    <property type="match status" value="1"/>
</dbReference>
<evidence type="ECO:0000313" key="7">
    <source>
        <dbReference type="EMBL" id="MDQ0455641.1"/>
    </source>
</evidence>
<dbReference type="InterPro" id="IPR058163">
    <property type="entry name" value="LysR-type_TF_proteobact-type"/>
</dbReference>
<dbReference type="RefSeq" id="WP_307157836.1">
    <property type="nucleotide sequence ID" value="NZ_JAUSWH010000005.1"/>
</dbReference>
<protein>
    <submittedName>
        <fullName evidence="7">DNA-binding transcriptional LysR family regulator</fullName>
    </submittedName>
</protein>
<dbReference type="SUPFAM" id="SSF53850">
    <property type="entry name" value="Periplasmic binding protein-like II"/>
    <property type="match status" value="1"/>
</dbReference>
<evidence type="ECO:0000256" key="1">
    <source>
        <dbReference type="ARBA" id="ARBA00009437"/>
    </source>
</evidence>
<evidence type="ECO:0000256" key="3">
    <source>
        <dbReference type="ARBA" id="ARBA00023125"/>
    </source>
</evidence>
<evidence type="ECO:0000256" key="4">
    <source>
        <dbReference type="ARBA" id="ARBA00023163"/>
    </source>
</evidence>
<evidence type="ECO:0000256" key="5">
    <source>
        <dbReference type="SAM" id="MobiDB-lite"/>
    </source>
</evidence>
<feature type="region of interest" description="Disordered" evidence="5">
    <location>
        <begin position="299"/>
        <end position="321"/>
    </location>
</feature>
<comment type="similarity">
    <text evidence="1">Belongs to the LysR transcriptional regulatory family.</text>
</comment>
<dbReference type="GO" id="GO:0003677">
    <property type="term" value="F:DNA binding"/>
    <property type="evidence" value="ECO:0007669"/>
    <property type="project" value="UniProtKB-KW"/>
</dbReference>
<proteinExistence type="inferred from homology"/>
<dbReference type="EMBL" id="JAUSWH010000005">
    <property type="protein sequence ID" value="MDQ0455641.1"/>
    <property type="molecule type" value="Genomic_DNA"/>
</dbReference>